<sequence length="439" mass="48851">MPASSTTREQHLDSSDAVLDHSSYPYIVSKIVDYSDRGTLLAWRRTSHVFLPQAEKHFYHHLTILKLDHQPAHPAIHVFEYRDGSASRLPILDSTVALVDRDDEDVKKGSVKLPRVNDHEDQLRSALRHCRVVDYHSKWQGVDSLAAQFDNLHVVRIHHLQTDCPGVSPGSGFPLCSFNAPTAIVFGAVSHPLASTFKRENPFRAGKVVLHPGPYSFEICTGGHEERTPYYWNGKNDLVLVLSSFCQFADVEDWMESWGCFLNSMFATLCSAGVGPHRPRKVIFVDFVRALQIRHSVEFGVCLNTAASGGLKILNPAYWYASQWAAARPPGQTATGEDATGALQQVNGNGNTRSDGSQPVNDCDSFAHIPEGVDVHIRDEEDDSEPGGTIRYALRMLTNFRKSNQTEFVTRAEYVRTLTKEEAGLEFEPNPELASMGCC</sequence>
<name>A0ABR3QBD1_9TREE</name>
<dbReference type="GeneID" id="95984041"/>
<accession>A0ABR3QBD1</accession>
<dbReference type="RefSeq" id="XP_069211947.1">
    <property type="nucleotide sequence ID" value="XM_069351561.1"/>
</dbReference>
<gene>
    <name evidence="1" type="ORF">Q8F55_002998</name>
</gene>
<proteinExistence type="predicted"/>
<reference evidence="1 2" key="1">
    <citation type="submission" date="2023-08" db="EMBL/GenBank/DDBJ databases">
        <title>Annotated Genome Sequence of Vanrija albida AlHP1.</title>
        <authorList>
            <person name="Herzog R."/>
        </authorList>
    </citation>
    <scope>NUCLEOTIDE SEQUENCE [LARGE SCALE GENOMIC DNA]</scope>
    <source>
        <strain evidence="1 2">AlHP1</strain>
    </source>
</reference>
<dbReference type="EMBL" id="JBBXJM010000002">
    <property type="protein sequence ID" value="KAL1412003.1"/>
    <property type="molecule type" value="Genomic_DNA"/>
</dbReference>
<keyword evidence="2" id="KW-1185">Reference proteome</keyword>
<organism evidence="1 2">
    <name type="scientific">Vanrija albida</name>
    <dbReference type="NCBI Taxonomy" id="181172"/>
    <lineage>
        <taxon>Eukaryota</taxon>
        <taxon>Fungi</taxon>
        <taxon>Dikarya</taxon>
        <taxon>Basidiomycota</taxon>
        <taxon>Agaricomycotina</taxon>
        <taxon>Tremellomycetes</taxon>
        <taxon>Trichosporonales</taxon>
        <taxon>Trichosporonaceae</taxon>
        <taxon>Vanrija</taxon>
    </lineage>
</organism>
<evidence type="ECO:0000313" key="1">
    <source>
        <dbReference type="EMBL" id="KAL1412003.1"/>
    </source>
</evidence>
<dbReference type="Proteomes" id="UP001565368">
    <property type="component" value="Unassembled WGS sequence"/>
</dbReference>
<evidence type="ECO:0000313" key="2">
    <source>
        <dbReference type="Proteomes" id="UP001565368"/>
    </source>
</evidence>
<comment type="caution">
    <text evidence="1">The sequence shown here is derived from an EMBL/GenBank/DDBJ whole genome shotgun (WGS) entry which is preliminary data.</text>
</comment>
<protein>
    <submittedName>
        <fullName evidence="1">Uncharacterized protein</fullName>
    </submittedName>
</protein>